<proteinExistence type="predicted"/>
<accession>A0ACC3NEK0</accession>
<comment type="caution">
    <text evidence="1">The sequence shown here is derived from an EMBL/GenBank/DDBJ whole genome shotgun (WGS) entry which is preliminary data.</text>
</comment>
<dbReference type="Proteomes" id="UP001281147">
    <property type="component" value="Unassembled WGS sequence"/>
</dbReference>
<keyword evidence="2" id="KW-1185">Reference proteome</keyword>
<dbReference type="EMBL" id="JAUTXU010000058">
    <property type="protein sequence ID" value="KAK3714071.1"/>
    <property type="molecule type" value="Genomic_DNA"/>
</dbReference>
<sequence length="201" mass="21965">MTALLDRARSVFRRKPRDDGFDDDNDDQRPISPRVGPNGVVTGRSEARRRPQTPEQNQQGRQNTPQRRPRPQAGDGQQPPLARTPATQSGHLEIALHNDTNSSTVYAYITGQAIDRGNALFLLSADAETPYYPASPPSTGTRLTQNISIDLGRSGNTVYARIPRLAGGRIWFSVGAPLRFTINPGASHLCLLLSSQLLTAK</sequence>
<evidence type="ECO:0000313" key="1">
    <source>
        <dbReference type="EMBL" id="KAK3714071.1"/>
    </source>
</evidence>
<evidence type="ECO:0000313" key="2">
    <source>
        <dbReference type="Proteomes" id="UP001281147"/>
    </source>
</evidence>
<reference evidence="1" key="1">
    <citation type="submission" date="2023-07" db="EMBL/GenBank/DDBJ databases">
        <title>Black Yeasts Isolated from many extreme environments.</title>
        <authorList>
            <person name="Coleine C."/>
            <person name="Stajich J.E."/>
            <person name="Selbmann L."/>
        </authorList>
    </citation>
    <scope>NUCLEOTIDE SEQUENCE</scope>
    <source>
        <strain evidence="1">CCFEE 5714</strain>
    </source>
</reference>
<protein>
    <submittedName>
        <fullName evidence="1">Uncharacterized protein</fullName>
    </submittedName>
</protein>
<name>A0ACC3NEK0_9PEZI</name>
<gene>
    <name evidence="1" type="ORF">LTR37_008100</name>
</gene>
<organism evidence="1 2">
    <name type="scientific">Vermiconidia calcicola</name>
    <dbReference type="NCBI Taxonomy" id="1690605"/>
    <lineage>
        <taxon>Eukaryota</taxon>
        <taxon>Fungi</taxon>
        <taxon>Dikarya</taxon>
        <taxon>Ascomycota</taxon>
        <taxon>Pezizomycotina</taxon>
        <taxon>Dothideomycetes</taxon>
        <taxon>Dothideomycetidae</taxon>
        <taxon>Mycosphaerellales</taxon>
        <taxon>Extremaceae</taxon>
        <taxon>Vermiconidia</taxon>
    </lineage>
</organism>